<dbReference type="EMBL" id="CAICTM010000010">
    <property type="protein sequence ID" value="CAB9496813.1"/>
    <property type="molecule type" value="Genomic_DNA"/>
</dbReference>
<reference evidence="3" key="1">
    <citation type="submission" date="2020-06" db="EMBL/GenBank/DDBJ databases">
        <authorList>
            <consortium name="Plant Systems Biology data submission"/>
        </authorList>
    </citation>
    <scope>NUCLEOTIDE SEQUENCE</scope>
    <source>
        <strain evidence="3">D6</strain>
    </source>
</reference>
<proteinExistence type="predicted"/>
<accession>A0A9N8H4K7</accession>
<feature type="region of interest" description="Disordered" evidence="1">
    <location>
        <begin position="435"/>
        <end position="456"/>
    </location>
</feature>
<organism evidence="3 4">
    <name type="scientific">Seminavis robusta</name>
    <dbReference type="NCBI Taxonomy" id="568900"/>
    <lineage>
        <taxon>Eukaryota</taxon>
        <taxon>Sar</taxon>
        <taxon>Stramenopiles</taxon>
        <taxon>Ochrophyta</taxon>
        <taxon>Bacillariophyta</taxon>
        <taxon>Bacillariophyceae</taxon>
        <taxon>Bacillariophycidae</taxon>
        <taxon>Naviculales</taxon>
        <taxon>Naviculaceae</taxon>
        <taxon>Seminavis</taxon>
    </lineage>
</organism>
<keyword evidence="3" id="KW-0223">Dioxygenase</keyword>
<dbReference type="PANTHER" id="PTHR37563:SF2">
    <property type="entry name" value="PHYTANOYL-COA DIOXYGENASE FAMILY PROTEIN (AFU_ORTHOLOGUE AFUA_2G03330)"/>
    <property type="match status" value="1"/>
</dbReference>
<dbReference type="SUPFAM" id="SSF51197">
    <property type="entry name" value="Clavaminate synthase-like"/>
    <property type="match status" value="2"/>
</dbReference>
<feature type="compositionally biased region" description="Polar residues" evidence="1">
    <location>
        <begin position="444"/>
        <end position="456"/>
    </location>
</feature>
<keyword evidence="3" id="KW-0560">Oxidoreductase</keyword>
<keyword evidence="4" id="KW-1185">Reference proteome</keyword>
<dbReference type="Gene3D" id="2.60.120.620">
    <property type="entry name" value="q2cbj1_9rhob like domain"/>
    <property type="match status" value="2"/>
</dbReference>
<feature type="signal peptide" evidence="2">
    <location>
        <begin position="1"/>
        <end position="23"/>
    </location>
</feature>
<gene>
    <name evidence="3" type="ORF">SEMRO_10_G007790.1</name>
</gene>
<feature type="chain" id="PRO_5040468495" evidence="2">
    <location>
        <begin position="24"/>
        <end position="602"/>
    </location>
</feature>
<dbReference type="GO" id="GO:0051213">
    <property type="term" value="F:dioxygenase activity"/>
    <property type="evidence" value="ECO:0007669"/>
    <property type="project" value="UniProtKB-KW"/>
</dbReference>
<evidence type="ECO:0000256" key="2">
    <source>
        <dbReference type="SAM" id="SignalP"/>
    </source>
</evidence>
<sequence>MKHRPHCIISTILLLSRCEPASSFLLKTRSRSESDGSPPPVLHSLQSTLADVSSGADSSARILPLDRTTSKGIPVNEFPFSVSIAEDQDPSLWMQQAARFLREHGVCVLTHVQSGSVIHPSHCQAAEEAALSRISTLKQWIETNHGIDPNGRDDGPFRFREVVSRDNSGGRYDMSVPWKGDPKNNHGIPLSSQESMAINQFHTSLEETVQPILDLLWSSNSNSSNNVATASGFLINQPGSTDQTWHRDGPVAGWINVFVPLVDLTIDMGPTERGQILLMDYRTFHRGLGNACPKGTTRTVAYAVYNRGASASLGDKLSYGLLPRAYASIDTNAASDTLTCRGEDIPFLVKMEHKRHNVGIQKSATLLQRDGVCVLQQDTVIAADEAALCDNNMISTEARARLDDLKQRIINRGLDPEEFPFRFKEIACRDEGRFNLPSPWEENPSGNDSSKSASESKLQAMMMDDMVRPILDSMWGKDGQYYLAESGVLVSEPGSPSQPWHRDACEEGSVHVLCPLLTTGEGQEVGPVELWPGSHAPAGKDTTRPTIPLLQKGQIMLTDSRMLYQYRKNTSEEKPLVWGYAVWQKGNLRAGQQSGGLTLEYD</sequence>
<dbReference type="OrthoDB" id="420046at2759"/>
<evidence type="ECO:0000256" key="1">
    <source>
        <dbReference type="SAM" id="MobiDB-lite"/>
    </source>
</evidence>
<dbReference type="AlphaFoldDB" id="A0A9N8H4K7"/>
<keyword evidence="2" id="KW-0732">Signal</keyword>
<dbReference type="PANTHER" id="PTHR37563">
    <property type="entry name" value="PHYTANOYL-COA DIOXYGENASE FAMILY PROTEIN (AFU_ORTHOLOGUE AFUA_2G03330)"/>
    <property type="match status" value="1"/>
</dbReference>
<evidence type="ECO:0000313" key="3">
    <source>
        <dbReference type="EMBL" id="CAB9496813.1"/>
    </source>
</evidence>
<evidence type="ECO:0000313" key="4">
    <source>
        <dbReference type="Proteomes" id="UP001153069"/>
    </source>
</evidence>
<protein>
    <submittedName>
        <fullName evidence="3">Phytanoyl-CoA dioxygenase (PhyH)</fullName>
    </submittedName>
</protein>
<name>A0A9N8H4K7_9STRA</name>
<dbReference type="InterPro" id="IPR051961">
    <property type="entry name" value="Fungal_Metabolite_Diox"/>
</dbReference>
<dbReference type="Proteomes" id="UP001153069">
    <property type="component" value="Unassembled WGS sequence"/>
</dbReference>
<comment type="caution">
    <text evidence="3">The sequence shown here is derived from an EMBL/GenBank/DDBJ whole genome shotgun (WGS) entry which is preliminary data.</text>
</comment>